<dbReference type="Pfam" id="PF07963">
    <property type="entry name" value="N_methyl"/>
    <property type="match status" value="1"/>
</dbReference>
<dbReference type="KEGG" id="pbor:BSF38_04030"/>
<dbReference type="InterPro" id="IPR012902">
    <property type="entry name" value="N_methyl_site"/>
</dbReference>
<dbReference type="Gene3D" id="3.30.700.10">
    <property type="entry name" value="Glycoprotein, Type 4 Pilin"/>
    <property type="match status" value="1"/>
</dbReference>
<dbReference type="NCBIfam" id="TIGR02532">
    <property type="entry name" value="IV_pilin_GFxxxE"/>
    <property type="match status" value="1"/>
</dbReference>
<dbReference type="PROSITE" id="PS00409">
    <property type="entry name" value="PROKAR_NTER_METHYL"/>
    <property type="match status" value="1"/>
</dbReference>
<sequence length="318" mass="33529">MTRRNVPRRGFTLIELLVAIFIIAILLALLLPAVQSARESARRLQCTNNLKQIGVALNNYAASAGGLPPGRCWNGFSLYVPLLGHLEQTALYNSLNTNAWVSIAYDYPPGLPIDAHHTAAVTRLAVLACPSDWAPSWVSATTSYAGNVGYGFQGARTAAAGVFDGLSTASVTLAQIVDGASNTVAVSEWVLGKGMGVSSEPTANIYSVPTTTDFDRFVEACDSSVGVYPPGPNGKRCFWLQTDLTHTLYNHNQGVGKPSCGNGNNIPTGSWTAASRHAGGINSLAVDGHVSFYKNTTARAIWRGLGTRAGGETISASD</sequence>
<dbReference type="InterPro" id="IPR011453">
    <property type="entry name" value="DUF1559"/>
</dbReference>
<protein>
    <recommendedName>
        <fullName evidence="1">DUF1559 domain-containing protein</fullName>
    </recommendedName>
</protein>
<feature type="domain" description="DUF1559" evidence="1">
    <location>
        <begin position="35"/>
        <end position="297"/>
    </location>
</feature>
<gene>
    <name evidence="2" type="ORF">BSF38_04030</name>
</gene>
<name>A0A1U7CU64_9BACT</name>
<evidence type="ECO:0000259" key="1">
    <source>
        <dbReference type="Pfam" id="PF07596"/>
    </source>
</evidence>
<organism evidence="2 3">
    <name type="scientific">Paludisphaera borealis</name>
    <dbReference type="NCBI Taxonomy" id="1387353"/>
    <lineage>
        <taxon>Bacteria</taxon>
        <taxon>Pseudomonadati</taxon>
        <taxon>Planctomycetota</taxon>
        <taxon>Planctomycetia</taxon>
        <taxon>Isosphaerales</taxon>
        <taxon>Isosphaeraceae</taxon>
        <taxon>Paludisphaera</taxon>
    </lineage>
</organism>
<dbReference type="InterPro" id="IPR045584">
    <property type="entry name" value="Pilin-like"/>
</dbReference>
<dbReference type="Proteomes" id="UP000186309">
    <property type="component" value="Chromosome"/>
</dbReference>
<reference evidence="3" key="1">
    <citation type="submission" date="2016-12" db="EMBL/GenBank/DDBJ databases">
        <title>Comparative genomics of four Isosphaeraceae planctomycetes: a common pool of plasmids and glycoside hydrolase genes.</title>
        <authorList>
            <person name="Ivanova A."/>
        </authorList>
    </citation>
    <scope>NUCLEOTIDE SEQUENCE [LARGE SCALE GENOMIC DNA]</scope>
    <source>
        <strain evidence="3">PX4</strain>
    </source>
</reference>
<dbReference type="PANTHER" id="PTHR30093">
    <property type="entry name" value="GENERAL SECRETION PATHWAY PROTEIN G"/>
    <property type="match status" value="1"/>
</dbReference>
<evidence type="ECO:0000313" key="2">
    <source>
        <dbReference type="EMBL" id="APW62484.1"/>
    </source>
</evidence>
<accession>A0A1U7CU64</accession>
<dbReference type="PANTHER" id="PTHR30093:SF2">
    <property type="entry name" value="TYPE II SECRETION SYSTEM PROTEIN H"/>
    <property type="match status" value="1"/>
</dbReference>
<proteinExistence type="predicted"/>
<dbReference type="Pfam" id="PF07596">
    <property type="entry name" value="SBP_bac_10"/>
    <property type="match status" value="1"/>
</dbReference>
<dbReference type="OrthoDB" id="275387at2"/>
<keyword evidence="3" id="KW-1185">Reference proteome</keyword>
<dbReference type="RefSeq" id="WP_076348615.1">
    <property type="nucleotide sequence ID" value="NZ_CP019082.1"/>
</dbReference>
<evidence type="ECO:0000313" key="3">
    <source>
        <dbReference type="Proteomes" id="UP000186309"/>
    </source>
</evidence>
<dbReference type="SUPFAM" id="SSF54523">
    <property type="entry name" value="Pili subunits"/>
    <property type="match status" value="1"/>
</dbReference>
<dbReference type="AlphaFoldDB" id="A0A1U7CU64"/>
<dbReference type="EMBL" id="CP019082">
    <property type="protein sequence ID" value="APW62484.1"/>
    <property type="molecule type" value="Genomic_DNA"/>
</dbReference>
<dbReference type="STRING" id="1387353.BSF38_04030"/>